<organism evidence="1 2">
    <name type="scientific">Tanacetum coccineum</name>
    <dbReference type="NCBI Taxonomy" id="301880"/>
    <lineage>
        <taxon>Eukaryota</taxon>
        <taxon>Viridiplantae</taxon>
        <taxon>Streptophyta</taxon>
        <taxon>Embryophyta</taxon>
        <taxon>Tracheophyta</taxon>
        <taxon>Spermatophyta</taxon>
        <taxon>Magnoliopsida</taxon>
        <taxon>eudicotyledons</taxon>
        <taxon>Gunneridae</taxon>
        <taxon>Pentapetalae</taxon>
        <taxon>asterids</taxon>
        <taxon>campanulids</taxon>
        <taxon>Asterales</taxon>
        <taxon>Asteraceae</taxon>
        <taxon>Asteroideae</taxon>
        <taxon>Anthemideae</taxon>
        <taxon>Anthemidinae</taxon>
        <taxon>Tanacetum</taxon>
    </lineage>
</organism>
<reference evidence="1" key="1">
    <citation type="journal article" date="2022" name="Int. J. Mol. Sci.">
        <title>Draft Genome of Tanacetum Coccineum: Genomic Comparison of Closely Related Tanacetum-Family Plants.</title>
        <authorList>
            <person name="Yamashiro T."/>
            <person name="Shiraishi A."/>
            <person name="Nakayama K."/>
            <person name="Satake H."/>
        </authorList>
    </citation>
    <scope>NUCLEOTIDE SEQUENCE</scope>
</reference>
<evidence type="ECO:0000313" key="2">
    <source>
        <dbReference type="Proteomes" id="UP001151760"/>
    </source>
</evidence>
<gene>
    <name evidence="1" type="ORF">Tco_1017289</name>
</gene>
<dbReference type="Proteomes" id="UP001151760">
    <property type="component" value="Unassembled WGS sequence"/>
</dbReference>
<accession>A0ABQ5FS52</accession>
<sequence length="396" mass="47054">MDRGGSHPKIPVEKIYMASYVHEEEYFNPLEIKNDVFSYESPECLLFEQHTQSCDNESIDTLGLSQELKGSHKNEERGPSLEKIVSRWHVCKPVRVFYDEEGGKDCGMWPTYHERQSVGGNRIVFANFLKVIYGNKVIEDTTRERRYYEWVAQNSELNDNGIAQEATVDNNPCKYHHEYPHSYFPQESLPKPKDTIFDKRHSNIKTYFPNFPQTQVRKPQPRDYSFKEWLKIKLGHTNVSKLIGNEVFNEWLKDSFDVEIDYGKPLDDPYSRRFDEYKEKFDSEIEQLAIEYDLRVGMKKYALDDIWEKCDRFQDTACHWHDEGFEEDEQWESGIEKTCYTPPFVKSENFEVKRYSFKNEKSFVRETSLLYRRVARFHLLQLSFEEESNAQGSLLF</sequence>
<evidence type="ECO:0000313" key="1">
    <source>
        <dbReference type="EMBL" id="GJT65809.1"/>
    </source>
</evidence>
<keyword evidence="2" id="KW-1185">Reference proteome</keyword>
<comment type="caution">
    <text evidence="1">The sequence shown here is derived from an EMBL/GenBank/DDBJ whole genome shotgun (WGS) entry which is preliminary data.</text>
</comment>
<reference evidence="1" key="2">
    <citation type="submission" date="2022-01" db="EMBL/GenBank/DDBJ databases">
        <authorList>
            <person name="Yamashiro T."/>
            <person name="Shiraishi A."/>
            <person name="Satake H."/>
            <person name="Nakayama K."/>
        </authorList>
    </citation>
    <scope>NUCLEOTIDE SEQUENCE</scope>
</reference>
<protein>
    <submittedName>
        <fullName evidence="1">Uncharacterized protein</fullName>
    </submittedName>
</protein>
<dbReference type="EMBL" id="BQNB010017662">
    <property type="protein sequence ID" value="GJT65809.1"/>
    <property type="molecule type" value="Genomic_DNA"/>
</dbReference>
<proteinExistence type="predicted"/>
<name>A0ABQ5FS52_9ASTR</name>